<accession>Q4A0B7</accession>
<evidence type="ECO:0000256" key="2">
    <source>
        <dbReference type="ARBA" id="ARBA00023125"/>
    </source>
</evidence>
<dbReference type="InterPro" id="IPR011051">
    <property type="entry name" value="RmlC_Cupin_sf"/>
</dbReference>
<dbReference type="SUPFAM" id="SSF46689">
    <property type="entry name" value="Homeodomain-like"/>
    <property type="match status" value="2"/>
</dbReference>
<evidence type="ECO:0000256" key="3">
    <source>
        <dbReference type="ARBA" id="ARBA00023163"/>
    </source>
</evidence>
<dbReference type="GeneID" id="3615800"/>
<keyword evidence="6" id="KW-1185">Reference proteome</keyword>
<dbReference type="InterPro" id="IPR018060">
    <property type="entry name" value="HTH_AraC"/>
</dbReference>
<dbReference type="eggNOG" id="COG2207">
    <property type="taxonomic scope" value="Bacteria"/>
</dbReference>
<dbReference type="PANTHER" id="PTHR43280">
    <property type="entry name" value="ARAC-FAMILY TRANSCRIPTIONAL REGULATOR"/>
    <property type="match status" value="1"/>
</dbReference>
<dbReference type="InterPro" id="IPR013096">
    <property type="entry name" value="Cupin_2"/>
</dbReference>
<dbReference type="PATRIC" id="fig|342451.11.peg.349"/>
<organism evidence="5 6">
    <name type="scientific">Staphylococcus saprophyticus subsp. saprophyticus (strain ATCC 15305 / DSM 20229 / NCIMB 8711 / NCTC 7292 / S-41)</name>
    <dbReference type="NCBI Taxonomy" id="342451"/>
    <lineage>
        <taxon>Bacteria</taxon>
        <taxon>Bacillati</taxon>
        <taxon>Bacillota</taxon>
        <taxon>Bacilli</taxon>
        <taxon>Bacillales</taxon>
        <taxon>Staphylococcaceae</taxon>
        <taxon>Staphylococcus</taxon>
    </lineage>
</organism>
<reference evidence="5 6" key="1">
    <citation type="journal article" date="2005" name="Proc. Natl. Acad. Sci. U.S.A.">
        <title>Whole genome sequence of Staphylococcus saprophyticus reveals the pathogenesis of uncomplicated urinary tract infection.</title>
        <authorList>
            <person name="Kuroda M."/>
            <person name="Yamashita A."/>
            <person name="Hirakawa H."/>
            <person name="Kumano M."/>
            <person name="Morikawa K."/>
            <person name="Higashide M."/>
            <person name="Maruyama A."/>
            <person name="Inose Y."/>
            <person name="Matoba K."/>
            <person name="Toh H."/>
            <person name="Kuhara S."/>
            <person name="Hattori M."/>
            <person name="Ohta T."/>
        </authorList>
    </citation>
    <scope>NUCLEOTIDE SEQUENCE [LARGE SCALE GENOMIC DNA]</scope>
    <source>
        <strain evidence="6">ATCC 15305 / DSM 20229 / NCIMB 8711 / NCTC 7292 / S-41</strain>
    </source>
</reference>
<evidence type="ECO:0000313" key="6">
    <source>
        <dbReference type="Proteomes" id="UP000006371"/>
    </source>
</evidence>
<dbReference type="PROSITE" id="PS01124">
    <property type="entry name" value="HTH_ARAC_FAMILY_2"/>
    <property type="match status" value="1"/>
</dbReference>
<dbReference type="RefSeq" id="WP_011302323.1">
    <property type="nucleotide sequence ID" value="NC_007350.1"/>
</dbReference>
<evidence type="ECO:0000313" key="5">
    <source>
        <dbReference type="EMBL" id="BAE17490.1"/>
    </source>
</evidence>
<dbReference type="EMBL" id="AP008934">
    <property type="protein sequence ID" value="BAE17490.1"/>
    <property type="molecule type" value="Genomic_DNA"/>
</dbReference>
<gene>
    <name evidence="5" type="ordered locus">SSP0345</name>
</gene>
<dbReference type="KEGG" id="ssp:SSP0345"/>
<dbReference type="InterPro" id="IPR009057">
    <property type="entry name" value="Homeodomain-like_sf"/>
</dbReference>
<dbReference type="GO" id="GO:0043565">
    <property type="term" value="F:sequence-specific DNA binding"/>
    <property type="evidence" value="ECO:0007669"/>
    <property type="project" value="InterPro"/>
</dbReference>
<dbReference type="Gene3D" id="1.10.10.60">
    <property type="entry name" value="Homeodomain-like"/>
    <property type="match status" value="2"/>
</dbReference>
<keyword evidence="2" id="KW-0238">DNA-binding</keyword>
<evidence type="ECO:0000256" key="1">
    <source>
        <dbReference type="ARBA" id="ARBA00023015"/>
    </source>
</evidence>
<sequence length="293" mass="35201">MYKGIIIEDNGEERIQYPDEYWRHIVLKTRLDQAFMEQIPIHWHSALQFVFVLRGKLTIRISDKNIVLNTGDGIFINSNVVHEIQGLEHISEFYCWNIEIPNISSYMEYKYLSYISQQAEMVPYIYLSHKNLSHHALLACIESVGTIYQKQEAYFQLDIMTYFYKIVKWLMQYMKQQPTELTYHFDYRVKQMMSYIHKHFQDKITLGHLSQNIYLSEAEAIRLFKKYVKQTPFEYLLRYRLEQSKSILDKDRLSTITEIAMACGFSTTSYFIKVFKARYGMTPKQYQKYHHTN</sequence>
<dbReference type="PRINTS" id="PR00032">
    <property type="entry name" value="HTHARAC"/>
</dbReference>
<dbReference type="SUPFAM" id="SSF51182">
    <property type="entry name" value="RmlC-like cupins"/>
    <property type="match status" value="1"/>
</dbReference>
<dbReference type="OrthoDB" id="9778008at2"/>
<dbReference type="InterPro" id="IPR014710">
    <property type="entry name" value="RmlC-like_jellyroll"/>
</dbReference>
<dbReference type="Pfam" id="PF07883">
    <property type="entry name" value="Cupin_2"/>
    <property type="match status" value="1"/>
</dbReference>
<proteinExistence type="predicted"/>
<dbReference type="HOGENOM" id="CLU_000445_88_3_9"/>
<dbReference type="GO" id="GO:0003700">
    <property type="term" value="F:DNA-binding transcription factor activity"/>
    <property type="evidence" value="ECO:0007669"/>
    <property type="project" value="InterPro"/>
</dbReference>
<dbReference type="SMART" id="SM00342">
    <property type="entry name" value="HTH_ARAC"/>
    <property type="match status" value="1"/>
</dbReference>
<keyword evidence="3" id="KW-0804">Transcription</keyword>
<dbReference type="Pfam" id="PF12833">
    <property type="entry name" value="HTH_18"/>
    <property type="match status" value="1"/>
</dbReference>
<feature type="domain" description="HTH araC/xylS-type" evidence="4">
    <location>
        <begin position="190"/>
        <end position="289"/>
    </location>
</feature>
<dbReference type="PANTHER" id="PTHR43280:SF2">
    <property type="entry name" value="HTH-TYPE TRANSCRIPTIONAL REGULATOR EXSA"/>
    <property type="match status" value="1"/>
</dbReference>
<dbReference type="AlphaFoldDB" id="Q4A0B7"/>
<dbReference type="InterPro" id="IPR018062">
    <property type="entry name" value="HTH_AraC-typ_CS"/>
</dbReference>
<dbReference type="InterPro" id="IPR020449">
    <property type="entry name" value="Tscrpt_reg_AraC-type_HTH"/>
</dbReference>
<dbReference type="PROSITE" id="PS00041">
    <property type="entry name" value="HTH_ARAC_FAMILY_1"/>
    <property type="match status" value="1"/>
</dbReference>
<protein>
    <submittedName>
        <fullName evidence="5">Putative transcriptional regulator</fullName>
    </submittedName>
</protein>
<keyword evidence="1" id="KW-0805">Transcription regulation</keyword>
<dbReference type="Proteomes" id="UP000006371">
    <property type="component" value="Chromosome"/>
</dbReference>
<name>Q4A0B7_STAS1</name>
<dbReference type="Gene3D" id="2.60.120.10">
    <property type="entry name" value="Jelly Rolls"/>
    <property type="match status" value="1"/>
</dbReference>
<evidence type="ECO:0000259" key="4">
    <source>
        <dbReference type="PROSITE" id="PS01124"/>
    </source>
</evidence>